<proteinExistence type="predicted"/>
<evidence type="ECO:0000313" key="3">
    <source>
        <dbReference type="Proteomes" id="UP000759537"/>
    </source>
</evidence>
<feature type="region of interest" description="Disordered" evidence="1">
    <location>
        <begin position="87"/>
        <end position="112"/>
    </location>
</feature>
<evidence type="ECO:0000313" key="2">
    <source>
        <dbReference type="EMBL" id="KAF8471017.1"/>
    </source>
</evidence>
<sequence>MSLCRAAAYPESPSRLRPTSLFPSKIARGGHLHVDFTHCHLRVGATRAGLRARLFWPNDEDVLDDTFRKDGFRPFLYAPAPDHTDLVKGYSKSPLPSPPHQDKGRSSSHVDPRHSEMMFGSLVVVFPTPHGAGALLIWYRRQERTFDSATTLPTAPPSSICSDVEHSIILQSRAPAGDLVSVPVSPAQVLANERNFRTAFEALFGNPQLLPNGGTLGFGLQHAYQMSDAAVYWDVCTLGFEPVLAVPVLQVTMDGERFCRLGGWLIDRVTDFECGGLTMLQRDDVCHDKAVYIFVCYAEQRQRIQVEHEYSMPHILYTFSGEIVFDRPYSGVQ</sequence>
<evidence type="ECO:0000256" key="1">
    <source>
        <dbReference type="SAM" id="MobiDB-lite"/>
    </source>
</evidence>
<dbReference type="Proteomes" id="UP000759537">
    <property type="component" value="Unassembled WGS sequence"/>
</dbReference>
<keyword evidence="3" id="KW-1185">Reference proteome</keyword>
<reference evidence="2" key="1">
    <citation type="submission" date="2019-10" db="EMBL/GenBank/DDBJ databases">
        <authorList>
            <consortium name="DOE Joint Genome Institute"/>
            <person name="Kuo A."/>
            <person name="Miyauchi S."/>
            <person name="Kiss E."/>
            <person name="Drula E."/>
            <person name="Kohler A."/>
            <person name="Sanchez-Garcia M."/>
            <person name="Andreopoulos B."/>
            <person name="Barry K.W."/>
            <person name="Bonito G."/>
            <person name="Buee M."/>
            <person name="Carver A."/>
            <person name="Chen C."/>
            <person name="Cichocki N."/>
            <person name="Clum A."/>
            <person name="Culley D."/>
            <person name="Crous P.W."/>
            <person name="Fauchery L."/>
            <person name="Girlanda M."/>
            <person name="Hayes R."/>
            <person name="Keri Z."/>
            <person name="LaButti K."/>
            <person name="Lipzen A."/>
            <person name="Lombard V."/>
            <person name="Magnuson J."/>
            <person name="Maillard F."/>
            <person name="Morin E."/>
            <person name="Murat C."/>
            <person name="Nolan M."/>
            <person name="Ohm R."/>
            <person name="Pangilinan J."/>
            <person name="Pereira M."/>
            <person name="Perotto S."/>
            <person name="Peter M."/>
            <person name="Riley R."/>
            <person name="Sitrit Y."/>
            <person name="Stielow B."/>
            <person name="Szollosi G."/>
            <person name="Zifcakova L."/>
            <person name="Stursova M."/>
            <person name="Spatafora J.W."/>
            <person name="Tedersoo L."/>
            <person name="Vaario L.-M."/>
            <person name="Yamada A."/>
            <person name="Yan M."/>
            <person name="Wang P."/>
            <person name="Xu J."/>
            <person name="Bruns T."/>
            <person name="Baldrian P."/>
            <person name="Vilgalys R."/>
            <person name="Henrissat B."/>
            <person name="Grigoriev I.V."/>
            <person name="Hibbett D."/>
            <person name="Nagy L.G."/>
            <person name="Martin F.M."/>
        </authorList>
    </citation>
    <scope>NUCLEOTIDE SEQUENCE</scope>
    <source>
        <strain evidence="2">Prilba</strain>
    </source>
</reference>
<protein>
    <submittedName>
        <fullName evidence="2">Uncharacterized protein</fullName>
    </submittedName>
</protein>
<gene>
    <name evidence="2" type="ORF">DFH94DRAFT_847528</name>
</gene>
<dbReference type="OrthoDB" id="27483at2759"/>
<name>A0A9P5MMI8_9AGAM</name>
<dbReference type="EMBL" id="WHVB01000024">
    <property type="protein sequence ID" value="KAF8471017.1"/>
    <property type="molecule type" value="Genomic_DNA"/>
</dbReference>
<comment type="caution">
    <text evidence="2">The sequence shown here is derived from an EMBL/GenBank/DDBJ whole genome shotgun (WGS) entry which is preliminary data.</text>
</comment>
<feature type="compositionally biased region" description="Basic and acidic residues" evidence="1">
    <location>
        <begin position="100"/>
        <end position="112"/>
    </location>
</feature>
<reference evidence="2" key="2">
    <citation type="journal article" date="2020" name="Nat. Commun.">
        <title>Large-scale genome sequencing of mycorrhizal fungi provides insights into the early evolution of symbiotic traits.</title>
        <authorList>
            <person name="Miyauchi S."/>
            <person name="Kiss E."/>
            <person name="Kuo A."/>
            <person name="Drula E."/>
            <person name="Kohler A."/>
            <person name="Sanchez-Garcia M."/>
            <person name="Morin E."/>
            <person name="Andreopoulos B."/>
            <person name="Barry K.W."/>
            <person name="Bonito G."/>
            <person name="Buee M."/>
            <person name="Carver A."/>
            <person name="Chen C."/>
            <person name="Cichocki N."/>
            <person name="Clum A."/>
            <person name="Culley D."/>
            <person name="Crous P.W."/>
            <person name="Fauchery L."/>
            <person name="Girlanda M."/>
            <person name="Hayes R.D."/>
            <person name="Keri Z."/>
            <person name="LaButti K."/>
            <person name="Lipzen A."/>
            <person name="Lombard V."/>
            <person name="Magnuson J."/>
            <person name="Maillard F."/>
            <person name="Murat C."/>
            <person name="Nolan M."/>
            <person name="Ohm R.A."/>
            <person name="Pangilinan J."/>
            <person name="Pereira M.F."/>
            <person name="Perotto S."/>
            <person name="Peter M."/>
            <person name="Pfister S."/>
            <person name="Riley R."/>
            <person name="Sitrit Y."/>
            <person name="Stielow J.B."/>
            <person name="Szollosi G."/>
            <person name="Zifcakova L."/>
            <person name="Stursova M."/>
            <person name="Spatafora J.W."/>
            <person name="Tedersoo L."/>
            <person name="Vaario L.M."/>
            <person name="Yamada A."/>
            <person name="Yan M."/>
            <person name="Wang P."/>
            <person name="Xu J."/>
            <person name="Bruns T."/>
            <person name="Baldrian P."/>
            <person name="Vilgalys R."/>
            <person name="Dunand C."/>
            <person name="Henrissat B."/>
            <person name="Grigoriev I.V."/>
            <person name="Hibbett D."/>
            <person name="Nagy L.G."/>
            <person name="Martin F.M."/>
        </authorList>
    </citation>
    <scope>NUCLEOTIDE SEQUENCE</scope>
    <source>
        <strain evidence="2">Prilba</strain>
    </source>
</reference>
<organism evidence="2 3">
    <name type="scientific">Russula ochroleuca</name>
    <dbReference type="NCBI Taxonomy" id="152965"/>
    <lineage>
        <taxon>Eukaryota</taxon>
        <taxon>Fungi</taxon>
        <taxon>Dikarya</taxon>
        <taxon>Basidiomycota</taxon>
        <taxon>Agaricomycotina</taxon>
        <taxon>Agaricomycetes</taxon>
        <taxon>Russulales</taxon>
        <taxon>Russulaceae</taxon>
        <taxon>Russula</taxon>
    </lineage>
</organism>
<accession>A0A9P5MMI8</accession>
<dbReference type="AlphaFoldDB" id="A0A9P5MMI8"/>